<evidence type="ECO:0000313" key="9">
    <source>
        <dbReference type="Proteomes" id="UP000075920"/>
    </source>
</evidence>
<dbReference type="Pfam" id="PF23770">
    <property type="entry name" value="Beta-prop_RIG_1st"/>
    <property type="match status" value="1"/>
</dbReference>
<name>A0A182WA53_9DIPT</name>
<evidence type="ECO:0000259" key="6">
    <source>
        <dbReference type="Pfam" id="PF23774"/>
    </source>
</evidence>
<protein>
    <submittedName>
        <fullName evidence="8">Uncharacterized protein</fullName>
    </submittedName>
</protein>
<evidence type="ECO:0000313" key="8">
    <source>
        <dbReference type="EnsemblMetazoa" id="AMIN007231-PA"/>
    </source>
</evidence>
<dbReference type="Pfam" id="PF23774">
    <property type="entry name" value="TPR_GEMI5"/>
    <property type="match status" value="1"/>
</dbReference>
<dbReference type="SMART" id="SM00320">
    <property type="entry name" value="WD40"/>
    <property type="match status" value="4"/>
</dbReference>
<dbReference type="PROSITE" id="PS50082">
    <property type="entry name" value="WD_REPEATS_2"/>
    <property type="match status" value="1"/>
</dbReference>
<evidence type="ECO:0000259" key="7">
    <source>
        <dbReference type="Pfam" id="PF23775"/>
    </source>
</evidence>
<feature type="region of interest" description="Disordered" evidence="4">
    <location>
        <begin position="210"/>
        <end position="243"/>
    </location>
</feature>
<dbReference type="Proteomes" id="UP000075920">
    <property type="component" value="Unassembled WGS sequence"/>
</dbReference>
<feature type="domain" description="Gem-associated protein 5 second beta-propeller" evidence="7">
    <location>
        <begin position="520"/>
        <end position="799"/>
    </location>
</feature>
<accession>A0A182WA53</accession>
<reference evidence="8" key="2">
    <citation type="submission" date="2020-05" db="UniProtKB">
        <authorList>
            <consortium name="EnsemblMetazoa"/>
        </authorList>
    </citation>
    <scope>IDENTIFICATION</scope>
    <source>
        <strain evidence="8">MINIMUS1</strain>
    </source>
</reference>
<evidence type="ECO:0000256" key="2">
    <source>
        <dbReference type="ARBA" id="ARBA00022737"/>
    </source>
</evidence>
<sequence length="1174" mass="132742">MEGFAAPIFHIWYHQNSMMSTPDNGLLYCSRQDVAYIPPQDSNTLPKVRIMTINGCIKSLACAPDWTDKRLFATLDGYNVLNQPIKGHRAHATAGPQVKTSKTHVSNVASAICFTTDGKVISSDHSDLVVYCLLTDRYKMTPDFFRKKTVVTLEPSPVDREVFIAGLRDGLIQIFSLKKMAVLHSLRGHDKEIVSIACMSVPVLRKTAWRRQDKTKDGKEDVTGSASKSVQNRPKKQARKKTVPIADEPDCFDIYDFNESVEEFGTIIDREATDEKRNQFREKAKTVEGFNFLEACENLKEDILKAANRRDEDEDEDEIADSSALAPEEFNTDDENELDDCEKLRDYVVIDNEDQVADEEEDDLECKLILVSGSRENVLWFWDYETGLPIDKIIVPSVANARLCDTSFTNAVWIDESHVVANNSNGQVIEWKVEFMFKNERLHLSAKESLAPYPVEKIFQVIRAKGLSKAETNGRYLWCSSINRILTCLEVTESGKASIVVDYACISPMNRCLVENPLESMVIAVGSIAPRIEKLNLARLQHNTIPFKSYNNKISGAVMQLCWHPEEEEKIAFGTKEGRIGVLDTSSSKNVPVILKPFTNKEVYGLLWCFLTGDDQQKRLVLFACSKTILVYYHMTGAQKHEPIRCEQFGEVSEITAVDNLCFVGTQQGDLYVSDLDQNLKVLCRKRIAKRYISGLAFKNNYVAAGSNDHTIRIINFSDGFEGAAEKETILLEGHAEGVCKVRWNRGDTMRLVSCSFDCTIRVWDVLTGDCLSIYRTQSHTYAAIFSPLDENIIFFVGKECSLSSFDYTKHHDQLAKASTKNTKIIFAVEEDAKPIDSKQRKKKSGRESIKASEGKNDANAVEQLTEGVNKVTLKEANVDQVSATLSTTFQLTNRETNKTKDVLECIVKLLHTPDPEPEPEPRDYYNDGNSSDNDFMDEKFTYLPKIKPMEATTPVVVPTVNNGETKTEQEKMFYNEKLFSTPEHLKQLIEEEAKLHTITDTSSIGLVMLPQLLHKLKETILGCISKRKLTPQMLALAPYVSHMFWRQCCQAYAYQLIESKQSLAAVPFFLASHKADSSIAELCDAKYYREAWVICRLNKTPDDPMLEEVATKWAHHLIVIGNYEAAALVWTGVKKYKEAIDVLTRRRDITEDIQRTIDELNVKLQETSAGQQK</sequence>
<proteinExistence type="predicted"/>
<feature type="region of interest" description="Disordered" evidence="4">
    <location>
        <begin position="308"/>
        <end position="336"/>
    </location>
</feature>
<dbReference type="GO" id="GO:0005634">
    <property type="term" value="C:nucleus"/>
    <property type="evidence" value="ECO:0007669"/>
    <property type="project" value="TreeGrafter"/>
</dbReference>
<dbReference type="GO" id="GO:0000387">
    <property type="term" value="P:spliceosomal snRNP assembly"/>
    <property type="evidence" value="ECO:0007669"/>
    <property type="project" value="TreeGrafter"/>
</dbReference>
<dbReference type="GO" id="GO:0032797">
    <property type="term" value="C:SMN complex"/>
    <property type="evidence" value="ECO:0007669"/>
    <property type="project" value="TreeGrafter"/>
</dbReference>
<keyword evidence="9" id="KW-1185">Reference proteome</keyword>
<dbReference type="EnsemblMetazoa" id="AMIN007231-RA">
    <property type="protein sequence ID" value="AMIN007231-PA"/>
    <property type="gene ID" value="AMIN007231"/>
</dbReference>
<feature type="compositionally biased region" description="Basic and acidic residues" evidence="4">
    <location>
        <begin position="210"/>
        <end position="222"/>
    </location>
</feature>
<dbReference type="InterPro" id="IPR052640">
    <property type="entry name" value="Gemin-5"/>
</dbReference>
<dbReference type="InterPro" id="IPR011047">
    <property type="entry name" value="Quinoprotein_ADH-like_sf"/>
</dbReference>
<dbReference type="PANTHER" id="PTHR46362">
    <property type="entry name" value="GEM-ASSOCIATED PROTEIN 5"/>
    <property type="match status" value="1"/>
</dbReference>
<dbReference type="InterPro" id="IPR015943">
    <property type="entry name" value="WD40/YVTN_repeat-like_dom_sf"/>
</dbReference>
<dbReference type="GO" id="GO:0003730">
    <property type="term" value="F:mRNA 3'-UTR binding"/>
    <property type="evidence" value="ECO:0007669"/>
    <property type="project" value="TreeGrafter"/>
</dbReference>
<dbReference type="PROSITE" id="PS50294">
    <property type="entry name" value="WD_REPEATS_REGION"/>
    <property type="match status" value="1"/>
</dbReference>
<dbReference type="VEuPathDB" id="VectorBase:AMIN007231"/>
<keyword evidence="1 3" id="KW-0853">WD repeat</keyword>
<dbReference type="InterPro" id="IPR001680">
    <property type="entry name" value="WD40_rpt"/>
</dbReference>
<dbReference type="InterPro" id="IPR056424">
    <property type="entry name" value="Beta-prop_GEMI5_2nd"/>
</dbReference>
<dbReference type="STRING" id="112268.A0A182WA53"/>
<dbReference type="PROSITE" id="PS00678">
    <property type="entry name" value="WD_REPEATS_1"/>
    <property type="match status" value="1"/>
</dbReference>
<dbReference type="AlphaFoldDB" id="A0A182WA53"/>
<dbReference type="PANTHER" id="PTHR46362:SF1">
    <property type="entry name" value="GEM-ASSOCIATED PROTEIN 5"/>
    <property type="match status" value="1"/>
</dbReference>
<evidence type="ECO:0000256" key="4">
    <source>
        <dbReference type="SAM" id="MobiDB-lite"/>
    </source>
</evidence>
<reference evidence="9" key="1">
    <citation type="submission" date="2013-03" db="EMBL/GenBank/DDBJ databases">
        <title>The Genome Sequence of Anopheles minimus MINIMUS1.</title>
        <authorList>
            <consortium name="The Broad Institute Genomics Platform"/>
            <person name="Neafsey D.E."/>
            <person name="Walton C."/>
            <person name="Walker B."/>
            <person name="Young S.K."/>
            <person name="Zeng Q."/>
            <person name="Gargeya S."/>
            <person name="Fitzgerald M."/>
            <person name="Haas B."/>
            <person name="Abouelleil A."/>
            <person name="Allen A.W."/>
            <person name="Alvarado L."/>
            <person name="Arachchi H.M."/>
            <person name="Berlin A.M."/>
            <person name="Chapman S.B."/>
            <person name="Gainer-Dewar J."/>
            <person name="Goldberg J."/>
            <person name="Griggs A."/>
            <person name="Gujja S."/>
            <person name="Hansen M."/>
            <person name="Howarth C."/>
            <person name="Imamovic A."/>
            <person name="Ireland A."/>
            <person name="Larimer J."/>
            <person name="McCowan C."/>
            <person name="Murphy C."/>
            <person name="Pearson M."/>
            <person name="Poon T.W."/>
            <person name="Priest M."/>
            <person name="Roberts A."/>
            <person name="Saif S."/>
            <person name="Shea T."/>
            <person name="Sisk P."/>
            <person name="Sykes S."/>
            <person name="Wortman J."/>
            <person name="Nusbaum C."/>
            <person name="Birren B."/>
        </authorList>
    </citation>
    <scope>NUCLEOTIDE SEQUENCE [LARGE SCALE GENOMIC DNA]</scope>
    <source>
        <strain evidence="9">MINIMUS1</strain>
    </source>
</reference>
<feature type="domain" description="Gem-associated protein 5 TPR" evidence="6">
    <location>
        <begin position="978"/>
        <end position="1151"/>
    </location>
</feature>
<dbReference type="Pfam" id="PF23775">
    <property type="entry name" value="Beta-prop_RIG_2nd"/>
    <property type="match status" value="1"/>
</dbReference>
<feature type="repeat" description="WD" evidence="3">
    <location>
        <begin position="732"/>
        <end position="774"/>
    </location>
</feature>
<feature type="compositionally biased region" description="Basic residues" evidence="4">
    <location>
        <begin position="233"/>
        <end position="242"/>
    </location>
</feature>
<feature type="compositionally biased region" description="Basic and acidic residues" evidence="4">
    <location>
        <begin position="846"/>
        <end position="857"/>
    </location>
</feature>
<dbReference type="SUPFAM" id="SSF50998">
    <property type="entry name" value="Quinoprotein alcohol dehydrogenase-like"/>
    <property type="match status" value="1"/>
</dbReference>
<evidence type="ECO:0000256" key="3">
    <source>
        <dbReference type="PROSITE-ProRule" id="PRU00221"/>
    </source>
</evidence>
<organism evidence="8 9">
    <name type="scientific">Anopheles minimus</name>
    <dbReference type="NCBI Taxonomy" id="112268"/>
    <lineage>
        <taxon>Eukaryota</taxon>
        <taxon>Metazoa</taxon>
        <taxon>Ecdysozoa</taxon>
        <taxon>Arthropoda</taxon>
        <taxon>Hexapoda</taxon>
        <taxon>Insecta</taxon>
        <taxon>Pterygota</taxon>
        <taxon>Neoptera</taxon>
        <taxon>Endopterygota</taxon>
        <taxon>Diptera</taxon>
        <taxon>Nematocera</taxon>
        <taxon>Culicoidea</taxon>
        <taxon>Culicidae</taxon>
        <taxon>Anophelinae</taxon>
        <taxon>Anopheles</taxon>
    </lineage>
</organism>
<dbReference type="SUPFAM" id="SSF101908">
    <property type="entry name" value="Putative isomerase YbhE"/>
    <property type="match status" value="1"/>
</dbReference>
<feature type="domain" description="Gem-associated protein 5 first beta-propeller" evidence="5">
    <location>
        <begin position="23"/>
        <end position="328"/>
    </location>
</feature>
<keyword evidence="2" id="KW-0677">Repeat</keyword>
<dbReference type="InterPro" id="IPR019775">
    <property type="entry name" value="WD40_repeat_CS"/>
</dbReference>
<dbReference type="InterPro" id="IPR056432">
    <property type="entry name" value="Beta-prop_GEMI5_1st"/>
</dbReference>
<dbReference type="InterPro" id="IPR056421">
    <property type="entry name" value="TPR_GEMI5"/>
</dbReference>
<dbReference type="Gene3D" id="2.130.10.10">
    <property type="entry name" value="YVTN repeat-like/Quinoprotein amine dehydrogenase"/>
    <property type="match status" value="2"/>
</dbReference>
<evidence type="ECO:0000256" key="1">
    <source>
        <dbReference type="ARBA" id="ARBA00022574"/>
    </source>
</evidence>
<evidence type="ECO:0000259" key="5">
    <source>
        <dbReference type="Pfam" id="PF23770"/>
    </source>
</evidence>
<feature type="region of interest" description="Disordered" evidence="4">
    <location>
        <begin position="837"/>
        <end position="861"/>
    </location>
</feature>